<feature type="domain" description="LamG-like jellyroll fold" evidence="5">
    <location>
        <begin position="776"/>
        <end position="918"/>
    </location>
</feature>
<dbReference type="GO" id="GO:0006955">
    <property type="term" value="P:immune response"/>
    <property type="evidence" value="ECO:0007669"/>
    <property type="project" value="InterPro"/>
</dbReference>
<name>A0A4R4QBT5_9ACTN</name>
<feature type="signal peptide" evidence="4">
    <location>
        <begin position="1"/>
        <end position="38"/>
    </location>
</feature>
<evidence type="ECO:0000313" key="7">
    <source>
        <dbReference type="Proteomes" id="UP000295075"/>
    </source>
</evidence>
<gene>
    <name evidence="6" type="ORF">E1261_07250</name>
</gene>
<feature type="domain" description="LamG-like jellyroll fold" evidence="5">
    <location>
        <begin position="1197"/>
        <end position="1338"/>
    </location>
</feature>
<dbReference type="SMART" id="SM00560">
    <property type="entry name" value="LamGL"/>
    <property type="match status" value="2"/>
</dbReference>
<feature type="compositionally biased region" description="Polar residues" evidence="3">
    <location>
        <begin position="570"/>
        <end position="579"/>
    </location>
</feature>
<dbReference type="Gene3D" id="2.60.120.200">
    <property type="match status" value="3"/>
</dbReference>
<reference evidence="6 7" key="1">
    <citation type="submission" date="2019-03" db="EMBL/GenBank/DDBJ databases">
        <title>Draft genome sequences of novel Actinobacteria.</title>
        <authorList>
            <person name="Sahin N."/>
            <person name="Ay H."/>
            <person name="Saygin H."/>
        </authorList>
    </citation>
    <scope>NUCLEOTIDE SEQUENCE [LARGE SCALE GENOMIC DNA]</scope>
    <source>
        <strain evidence="6 7">JCM 30547</strain>
    </source>
</reference>
<evidence type="ECO:0000259" key="5">
    <source>
        <dbReference type="SMART" id="SM00560"/>
    </source>
</evidence>
<dbReference type="PANTHER" id="PTHR46943:SF1">
    <property type="entry name" value="PENTRAXIN-RELATED PROTEIN PTX3"/>
    <property type="match status" value="1"/>
</dbReference>
<feature type="chain" id="PRO_5020275584" description="LamG-like jellyroll fold domain-containing protein" evidence="4">
    <location>
        <begin position="39"/>
        <end position="1352"/>
    </location>
</feature>
<sequence>MFGRPPLRRARWHSLTRVSTTLLTAVALLATAALPAGAADEPPDGELPPVACPTFNGDPTAADEFQAYQLALACNRNIEVLSLRDIDRQAFATPAGLLDTQIAVEPYWVQNSAGAWVDIDPTLAARPDGSAQAKATVIRIETGAGGTAPFVTATDPDGGVLSLTWPKGPLPTPTISGAVATYPNVLPDVDLAVQAEAVGFSWVLVVKTPEAAENPELKTIRVGITTVGLTVVEDAESGRIDVLNADGDVVFEAGQGIMWDSSPAGAGARKQTAVTDPGRIGDVDVQKTGTGLTLVPDTKMLADPNLKFPLYIDPPFTSTRKAWANVFQGRPSQGWTGDSSWPRSGGMRVGNDTWSTCGDGCGLWRSAIKLDIGKLKGKYIASASVNMLQTHTGGCGDQGLQLWRTGEISNGTAWNKINWWYGAPLQSKTVPSSNTTGCSGKSDEWVEFDGANIKTRVQSAASHKDSTITFGVRSSNESSRDAWRRIKATSVKLHVTYYIYPPHPDRLTVDGTSCDPTLSGSPWVNERKPTFSARVRTSESDSVYWRFRVRPAAADSEIFYYRTPAPVAASTQSRQSTKSLPDGPYRWQARSDSRQSDAVNSGYTNYCYFRVDATVPRVPDVTGPTGAVTEGSTVTMNLTGGDAVVNGSSSGLNRYEYSWNTDTFDQKAAGTATAKISKSAVTAGRHALYIRAVDNAGNKSKHRVFTFFAGRNIPKTPMAAWPLGSDLVDDTSHGKNMSVLAGDPAFATDPVDPNNTAVEFDGNDCLKAPIAIRTDAAFTVALSVRMDAMNATYTKLLAQGNTAHSMYQIQHNAADNTWSFSLLDAPGDTYAWKSITVPNPVALGKWLRIVATYDPDAGLSRIYLNGALAGEKAVSFTPWNATGFFSLGCLPTSSGGAAHTFTGAVDNVGVWQGLMTPTEITNGAKLPYGEIAHWDLRGDGTDSSGFGRDLTLPASAQQSFDPFGRPDGALVLDGQSCATTSTPIIPSDTPFGIGAWVKPGQVTGGRQVLFSQADSAGDGFAMMITADGKWELGALSQIGLATMGTRAAGGTYIPPKAGWQYVEFQYHGDAKWTASVNGMDGVVWTKGLPGRADAPLTIGCHDKGQGRQDFYQGLIHDVQVWRGVKPIASLKESAPAEVASWWSLEETGLDETGKGRNLTFARTPQYNDGWWNNPDSALELDGTNYAATTTPVVNTDESFTVGAWVRLDALDVHQTIVAATGANATALRLRYSPTYQRFEFGMAAQDTADTTTHWTSGGPAPVVGTWYFVVGSYNLRTKMMRIYVDGDEVGSTTGPVSPWKAAGPLTIGAHDTTATTPSHYLKGRVDDAVVWHSTVTAKAISNMFGTNETVVS</sequence>
<dbReference type="InterPro" id="IPR006558">
    <property type="entry name" value="LamG-like"/>
</dbReference>
<dbReference type="PANTHER" id="PTHR46943">
    <property type="entry name" value="PENTRAXIN-RELATED PROTEIN PTX3"/>
    <property type="match status" value="1"/>
</dbReference>
<accession>A0A4R4QBT5</accession>
<dbReference type="EMBL" id="SMKA01000018">
    <property type="protein sequence ID" value="TDC32916.1"/>
    <property type="molecule type" value="Genomic_DNA"/>
</dbReference>
<dbReference type="SUPFAM" id="SSF49899">
    <property type="entry name" value="Concanavalin A-like lectins/glucanases"/>
    <property type="match status" value="3"/>
</dbReference>
<dbReference type="OrthoDB" id="176279at2"/>
<proteinExistence type="predicted"/>
<evidence type="ECO:0000256" key="1">
    <source>
        <dbReference type="ARBA" id="ARBA00022729"/>
    </source>
</evidence>
<dbReference type="Pfam" id="PF13385">
    <property type="entry name" value="Laminin_G_3"/>
    <property type="match status" value="3"/>
</dbReference>
<evidence type="ECO:0000256" key="3">
    <source>
        <dbReference type="SAM" id="MobiDB-lite"/>
    </source>
</evidence>
<feature type="region of interest" description="Disordered" evidence="3">
    <location>
        <begin position="570"/>
        <end position="597"/>
    </location>
</feature>
<keyword evidence="1 4" id="KW-0732">Signal</keyword>
<keyword evidence="2" id="KW-1015">Disulfide bond</keyword>
<dbReference type="InterPro" id="IPR013320">
    <property type="entry name" value="ConA-like_dom_sf"/>
</dbReference>
<evidence type="ECO:0000256" key="2">
    <source>
        <dbReference type="ARBA" id="ARBA00023157"/>
    </source>
</evidence>
<evidence type="ECO:0000313" key="6">
    <source>
        <dbReference type="EMBL" id="TDC32916.1"/>
    </source>
</evidence>
<comment type="caution">
    <text evidence="6">The sequence shown here is derived from an EMBL/GenBank/DDBJ whole genome shotgun (WGS) entry which is preliminary data.</text>
</comment>
<evidence type="ECO:0000256" key="4">
    <source>
        <dbReference type="SAM" id="SignalP"/>
    </source>
</evidence>
<protein>
    <recommendedName>
        <fullName evidence="5">LamG-like jellyroll fold domain-containing protein</fullName>
    </recommendedName>
</protein>
<organism evidence="6 7">
    <name type="scientific">Kribbella albertanoniae</name>
    <dbReference type="NCBI Taxonomy" id="1266829"/>
    <lineage>
        <taxon>Bacteria</taxon>
        <taxon>Bacillati</taxon>
        <taxon>Actinomycetota</taxon>
        <taxon>Actinomycetes</taxon>
        <taxon>Propionibacteriales</taxon>
        <taxon>Kribbellaceae</taxon>
        <taxon>Kribbella</taxon>
    </lineage>
</organism>
<dbReference type="InterPro" id="IPR042837">
    <property type="entry name" value="PTX3"/>
</dbReference>
<keyword evidence="7" id="KW-1185">Reference proteome</keyword>
<dbReference type="Proteomes" id="UP000295075">
    <property type="component" value="Unassembled WGS sequence"/>
</dbReference>